<reference evidence="3" key="1">
    <citation type="submission" date="2016-06" db="UniProtKB">
        <authorList>
            <consortium name="WormBaseParasite"/>
        </authorList>
    </citation>
    <scope>IDENTIFICATION</scope>
</reference>
<sequence length="478" mass="54625">MFSLTFVHDNQSPKWRPDCMRRLQSESGLLTIAYIQLSESGWKQRIWIKTDTHPALGKAYLVDSHAPISVAVVSLNPHSFPTEKLRSLKFLVILLVAAWSCMPGYGHERMKLKEYLGIEWVENGLDESGTSYSYTTQSDDKPIRHASDLDCRFDEPSECRWRNVKASEYLDTLDFFLFEKTDFTEFPVLQVRPGPSRLREGDKMIFTGDRKREEQTAIWRSSPIACQNTTGQLSFTFWLYNGARVEVVLFEKKDGRLRILPEKPFVDCGTVPLNTDCTADIPPRDTPFRHFIGIRAYNIANREGSFVMIDNIVYRTTLCKLSIDLGESFRGRPLITDTMMEEIESSDQLSCTDFDSTCRWRSVGHGKEAWQVAEQSPPSGKMFNATGTFIVPDAPFVYLYIEADRKAPFNMLLSDPIACQTEEESRFTFRFWATREAFIEVCATDLKGKELECHSAPMANSPAPVSFSFKRHESFTVG</sequence>
<dbReference type="Proteomes" id="UP000050794">
    <property type="component" value="Unassembled WGS sequence"/>
</dbReference>
<gene>
    <name evidence="1" type="ORF">TCNE_LOCUS10478</name>
</gene>
<protein>
    <submittedName>
        <fullName evidence="3">MAM domain-containing protein</fullName>
    </submittedName>
</protein>
<evidence type="ECO:0000313" key="3">
    <source>
        <dbReference type="WBParaSite" id="TCNE_0001047801-mRNA-1"/>
    </source>
</evidence>
<dbReference type="EMBL" id="UYWY01020511">
    <property type="protein sequence ID" value="VDM41799.1"/>
    <property type="molecule type" value="Genomic_DNA"/>
</dbReference>
<accession>A0A183UPQ8</accession>
<keyword evidence="2" id="KW-1185">Reference proteome</keyword>
<reference evidence="1 2" key="2">
    <citation type="submission" date="2018-11" db="EMBL/GenBank/DDBJ databases">
        <authorList>
            <consortium name="Pathogen Informatics"/>
        </authorList>
    </citation>
    <scope>NUCLEOTIDE SEQUENCE [LARGE SCALE GENOMIC DNA]</scope>
</reference>
<dbReference type="WBParaSite" id="TCNE_0001047801-mRNA-1">
    <property type="protein sequence ID" value="TCNE_0001047801-mRNA-1"/>
    <property type="gene ID" value="TCNE_0001047801"/>
</dbReference>
<organism evidence="2 3">
    <name type="scientific">Toxocara canis</name>
    <name type="common">Canine roundworm</name>
    <dbReference type="NCBI Taxonomy" id="6265"/>
    <lineage>
        <taxon>Eukaryota</taxon>
        <taxon>Metazoa</taxon>
        <taxon>Ecdysozoa</taxon>
        <taxon>Nematoda</taxon>
        <taxon>Chromadorea</taxon>
        <taxon>Rhabditida</taxon>
        <taxon>Spirurina</taxon>
        <taxon>Ascaridomorpha</taxon>
        <taxon>Ascaridoidea</taxon>
        <taxon>Toxocaridae</taxon>
        <taxon>Toxocara</taxon>
    </lineage>
</organism>
<name>A0A183UPQ8_TOXCA</name>
<evidence type="ECO:0000313" key="1">
    <source>
        <dbReference type="EMBL" id="VDM41799.1"/>
    </source>
</evidence>
<proteinExistence type="predicted"/>
<evidence type="ECO:0000313" key="2">
    <source>
        <dbReference type="Proteomes" id="UP000050794"/>
    </source>
</evidence>
<dbReference type="AlphaFoldDB" id="A0A183UPQ8"/>